<name>A0ABR4CLZ5_9HELO</name>
<dbReference type="SUPFAM" id="SSF52540">
    <property type="entry name" value="P-loop containing nucleoside triphosphate hydrolases"/>
    <property type="match status" value="1"/>
</dbReference>
<evidence type="ECO:0000256" key="4">
    <source>
        <dbReference type="SAM" id="MobiDB-lite"/>
    </source>
</evidence>
<dbReference type="EMBL" id="JAZHXI010000006">
    <property type="protein sequence ID" value="KAL2070965.1"/>
    <property type="molecule type" value="Genomic_DNA"/>
</dbReference>
<evidence type="ECO:0000256" key="2">
    <source>
        <dbReference type="ARBA" id="ARBA00023043"/>
    </source>
</evidence>
<dbReference type="InterPro" id="IPR002110">
    <property type="entry name" value="Ankyrin_rpt"/>
</dbReference>
<sequence>MGSCCSKLSSERRKDHITIPPAAALSNGYQDDSSNLPARVDCRGSPPSIPFADMLPPVASVALGPPPKPVSDVPNNGLSNFVSGVAITPPSSSVSQVALDPPSNPISIPEPDTGRPPRDGPNSSMSPNLSTTLNGRDSAKVPENHEISPQPGKRLLCVAQATEKLKKDEPEIYKQLEGFKSRPEYEGQLNPEDLLNAGLEKAKTTKEIPKTMENNFRYILQFKDIVAAVTTIDPHKAAPIVWRGFCLILEIVQSFESLTAQLFTCLGESALIREEMIDLGKIVSYFAEWTNFELSHLGTRHTSANVFKELEPKLVILHKEMLRLGVRLVAWGSEGRIVKVIKTPERSAIWKDLVKTITAHHESCRSALERCKAEIDQAVQVKRWLYEPSPEQAHEDALERTGVVRKYRTCGQWLLDDERFKNWSSSNKKISDCRILWLCGTVGTGKSTLICRVIQWHLDRSSLLPDTRFAYFYCSRGTDILSKHSWQSVLLAILRQTAYDPVTGKISQEVQDAFIHVGGPSNLQSFSFSKDCERLLYDILRSSSPRIKLRIMIDALDETCLQALKLLVSSRNDVEVNKAFDNASLARVELLGGVSQPDMDVYIISEVNKSEKHERLLEGESPELEGKLIKILCQRANGMFRWVQLQLSFFLERDNSLLKETVEDCLHKLDTGKLVVAGTKDLNIIYKDIFERRTKDDPAALGYAIKIYRMLLCSLSGRSLTMPMIAEAVFGAKGEDSNVMDARFRRLTADFIVVHDEGRRVEFAHVSVKDYLQSESDYSNSKCNAEAALMCIRQISSDPVLLQNPQHMNTFASYATRFWGYHCSRSTEQDRRLLGVSSQLDKWMLQGSTATTFEIWLKTELERSDINRESSLSLSDFGGVDMRSPIAFSSYYNLVEILRKLLTSHLNLDLHPSKGAYRSEPTSIASGKNTASSIDLANTADENGIRPLHWAIYGGAIEVVIFLLEEADVTVVNRMGNTPLHIASARGNSEIVELLLGKEADVNAVNTYGRTPLHEACEEEDVESVRLLLAKTDNVNATDNSGETPLYIASQFIYDHAVMKLLLENGADPNVGAEDGSTPLHEASARGEIEIMKLLLAKKANLNAVDKRGDTPFSLACEKGLKDIVALLLQKNSDTGTVLVEETTQLSVASLDGCIASTKLLLEDQEAELNTIDKDGVSSPEWWHRDGTAALIGRHKDILELLEKEADRLRTL</sequence>
<feature type="region of interest" description="Disordered" evidence="4">
    <location>
        <begin position="91"/>
        <end position="153"/>
    </location>
</feature>
<dbReference type="PRINTS" id="PR01415">
    <property type="entry name" value="ANKYRIN"/>
</dbReference>
<keyword evidence="2 3" id="KW-0040">ANK repeat</keyword>
<feature type="repeat" description="ANK" evidence="3">
    <location>
        <begin position="1041"/>
        <end position="1074"/>
    </location>
</feature>
<gene>
    <name evidence="7" type="ORF">VTL71DRAFT_13991</name>
</gene>
<keyword evidence="8" id="KW-1185">Reference proteome</keyword>
<dbReference type="Gene3D" id="3.40.50.300">
    <property type="entry name" value="P-loop containing nucleotide triphosphate hydrolases"/>
    <property type="match status" value="1"/>
</dbReference>
<feature type="domain" description="Nephrocystin 3-like N-terminal" evidence="6">
    <location>
        <begin position="410"/>
        <end position="561"/>
    </location>
</feature>
<feature type="compositionally biased region" description="Polar residues" evidence="4">
    <location>
        <begin position="121"/>
        <end position="135"/>
    </location>
</feature>
<dbReference type="PANTHER" id="PTHR24126">
    <property type="entry name" value="ANKYRIN REPEAT, PH AND SEC7 DOMAIN CONTAINING PROTEIN SECG-RELATED"/>
    <property type="match status" value="1"/>
</dbReference>
<reference evidence="7 8" key="1">
    <citation type="journal article" date="2024" name="Commun. Biol.">
        <title>Comparative genomic analysis of thermophilic fungi reveals convergent evolutionary adaptations and gene losses.</title>
        <authorList>
            <person name="Steindorff A.S."/>
            <person name="Aguilar-Pontes M.V."/>
            <person name="Robinson A.J."/>
            <person name="Andreopoulos B."/>
            <person name="LaButti K."/>
            <person name="Kuo A."/>
            <person name="Mondo S."/>
            <person name="Riley R."/>
            <person name="Otillar R."/>
            <person name="Haridas S."/>
            <person name="Lipzen A."/>
            <person name="Grimwood J."/>
            <person name="Schmutz J."/>
            <person name="Clum A."/>
            <person name="Reid I.D."/>
            <person name="Moisan M.C."/>
            <person name="Butler G."/>
            <person name="Nguyen T.T.M."/>
            <person name="Dewar K."/>
            <person name="Conant G."/>
            <person name="Drula E."/>
            <person name="Henrissat B."/>
            <person name="Hansel C."/>
            <person name="Singer S."/>
            <person name="Hutchinson M.I."/>
            <person name="de Vries R.P."/>
            <person name="Natvig D.O."/>
            <person name="Powell A.J."/>
            <person name="Tsang A."/>
            <person name="Grigoriev I.V."/>
        </authorList>
    </citation>
    <scope>NUCLEOTIDE SEQUENCE [LARGE SCALE GENOMIC DNA]</scope>
    <source>
        <strain evidence="7 8">CBS 494.80</strain>
    </source>
</reference>
<keyword evidence="1" id="KW-0677">Repeat</keyword>
<feature type="domain" description="NWD NACHT-NTPase N-terminal" evidence="5">
    <location>
        <begin position="190"/>
        <end position="362"/>
    </location>
</feature>
<feature type="repeat" description="ANK" evidence="3">
    <location>
        <begin position="1075"/>
        <end position="1107"/>
    </location>
</feature>
<comment type="caution">
    <text evidence="7">The sequence shown here is derived from an EMBL/GenBank/DDBJ whole genome shotgun (WGS) entry which is preliminary data.</text>
</comment>
<dbReference type="PROSITE" id="PS50088">
    <property type="entry name" value="ANK_REPEAT"/>
    <property type="match status" value="5"/>
</dbReference>
<evidence type="ECO:0000259" key="6">
    <source>
        <dbReference type="Pfam" id="PF24883"/>
    </source>
</evidence>
<evidence type="ECO:0000256" key="3">
    <source>
        <dbReference type="PROSITE-ProRule" id="PRU00023"/>
    </source>
</evidence>
<dbReference type="PANTHER" id="PTHR24126:SF14">
    <property type="entry name" value="ANK_REP_REGION DOMAIN-CONTAINING PROTEIN"/>
    <property type="match status" value="1"/>
</dbReference>
<feature type="compositionally biased region" description="Polar residues" evidence="4">
    <location>
        <begin position="27"/>
        <end position="36"/>
    </location>
</feature>
<evidence type="ECO:0000313" key="8">
    <source>
        <dbReference type="Proteomes" id="UP001595075"/>
    </source>
</evidence>
<dbReference type="Pfam" id="PF00023">
    <property type="entry name" value="Ank"/>
    <property type="match status" value="1"/>
</dbReference>
<protein>
    <submittedName>
        <fullName evidence="7">Uncharacterized protein</fullName>
    </submittedName>
</protein>
<dbReference type="InterPro" id="IPR056884">
    <property type="entry name" value="NPHP3-like_N"/>
</dbReference>
<dbReference type="Gene3D" id="1.25.40.20">
    <property type="entry name" value="Ankyrin repeat-containing domain"/>
    <property type="match status" value="3"/>
</dbReference>
<dbReference type="Pfam" id="PF17100">
    <property type="entry name" value="NACHT_N"/>
    <property type="match status" value="1"/>
</dbReference>
<accession>A0ABR4CLZ5</accession>
<dbReference type="Pfam" id="PF24883">
    <property type="entry name" value="NPHP3_N"/>
    <property type="match status" value="1"/>
</dbReference>
<dbReference type="InterPro" id="IPR036770">
    <property type="entry name" value="Ankyrin_rpt-contain_sf"/>
</dbReference>
<feature type="region of interest" description="Disordered" evidence="4">
    <location>
        <begin position="1"/>
        <end position="37"/>
    </location>
</feature>
<evidence type="ECO:0000259" key="5">
    <source>
        <dbReference type="Pfam" id="PF17100"/>
    </source>
</evidence>
<feature type="compositionally biased region" description="Basic and acidic residues" evidence="4">
    <location>
        <begin position="137"/>
        <end position="146"/>
    </location>
</feature>
<proteinExistence type="predicted"/>
<dbReference type="InterPro" id="IPR031359">
    <property type="entry name" value="NACHT_N"/>
</dbReference>
<evidence type="ECO:0000256" key="1">
    <source>
        <dbReference type="ARBA" id="ARBA00022737"/>
    </source>
</evidence>
<organism evidence="7 8">
    <name type="scientific">Oculimacula yallundae</name>
    <dbReference type="NCBI Taxonomy" id="86028"/>
    <lineage>
        <taxon>Eukaryota</taxon>
        <taxon>Fungi</taxon>
        <taxon>Dikarya</taxon>
        <taxon>Ascomycota</taxon>
        <taxon>Pezizomycotina</taxon>
        <taxon>Leotiomycetes</taxon>
        <taxon>Helotiales</taxon>
        <taxon>Ploettnerulaceae</taxon>
        <taxon>Oculimacula</taxon>
    </lineage>
</organism>
<evidence type="ECO:0000313" key="7">
    <source>
        <dbReference type="EMBL" id="KAL2070965.1"/>
    </source>
</evidence>
<dbReference type="SUPFAM" id="SSF48403">
    <property type="entry name" value="Ankyrin repeat"/>
    <property type="match status" value="1"/>
</dbReference>
<feature type="repeat" description="ANK" evidence="3">
    <location>
        <begin position="1008"/>
        <end position="1040"/>
    </location>
</feature>
<feature type="repeat" description="ANK" evidence="3">
    <location>
        <begin position="975"/>
        <end position="1007"/>
    </location>
</feature>
<dbReference type="Proteomes" id="UP001595075">
    <property type="component" value="Unassembled WGS sequence"/>
</dbReference>
<feature type="repeat" description="ANK" evidence="3">
    <location>
        <begin position="1108"/>
        <end position="1134"/>
    </location>
</feature>
<dbReference type="SMART" id="SM00248">
    <property type="entry name" value="ANK"/>
    <property type="match status" value="7"/>
</dbReference>
<dbReference type="Pfam" id="PF12796">
    <property type="entry name" value="Ank_2"/>
    <property type="match status" value="2"/>
</dbReference>
<dbReference type="InterPro" id="IPR027417">
    <property type="entry name" value="P-loop_NTPase"/>
</dbReference>
<dbReference type="PROSITE" id="PS50297">
    <property type="entry name" value="ANK_REP_REGION"/>
    <property type="match status" value="5"/>
</dbReference>